<proteinExistence type="predicted"/>
<dbReference type="AlphaFoldDB" id="A0A1A0HGW9"/>
<organism evidence="1 2">
    <name type="scientific">Metschnikowia bicuspidata var. bicuspidata NRRL YB-4993</name>
    <dbReference type="NCBI Taxonomy" id="869754"/>
    <lineage>
        <taxon>Eukaryota</taxon>
        <taxon>Fungi</taxon>
        <taxon>Dikarya</taxon>
        <taxon>Ascomycota</taxon>
        <taxon>Saccharomycotina</taxon>
        <taxon>Pichiomycetes</taxon>
        <taxon>Metschnikowiaceae</taxon>
        <taxon>Metschnikowia</taxon>
    </lineage>
</organism>
<gene>
    <name evidence="1" type="ORF">METBIDRAFT_35559</name>
</gene>
<name>A0A1A0HGW9_9ASCO</name>
<evidence type="ECO:0000313" key="1">
    <source>
        <dbReference type="EMBL" id="OBA23127.1"/>
    </source>
</evidence>
<protein>
    <submittedName>
        <fullName evidence="1">Uncharacterized protein</fullName>
    </submittedName>
</protein>
<dbReference type="InterPro" id="IPR024368">
    <property type="entry name" value="Ecl1/2/3"/>
</dbReference>
<dbReference type="OrthoDB" id="2563506at2759"/>
<dbReference type="Proteomes" id="UP000092555">
    <property type="component" value="Unassembled WGS sequence"/>
</dbReference>
<sequence>MDSDAFNSYCITCDQLCSENTVYCSQACKEQDEQQSSSILQSVNADIASPLLTPSLYQQNQYFPLAESIGSPLLLPTSLRSEANMADFSLNYSISQPLSQNKVISSTSQNYRLWLSGM</sequence>
<dbReference type="Pfam" id="PF12855">
    <property type="entry name" value="Ecl1"/>
    <property type="match status" value="1"/>
</dbReference>
<dbReference type="RefSeq" id="XP_018713608.1">
    <property type="nucleotide sequence ID" value="XM_018856625.1"/>
</dbReference>
<dbReference type="GeneID" id="30029601"/>
<accession>A0A1A0HGW9</accession>
<comment type="caution">
    <text evidence="1">The sequence shown here is derived from an EMBL/GenBank/DDBJ whole genome shotgun (WGS) entry which is preliminary data.</text>
</comment>
<dbReference type="EMBL" id="LXTC01000001">
    <property type="protein sequence ID" value="OBA23127.1"/>
    <property type="molecule type" value="Genomic_DNA"/>
</dbReference>
<reference evidence="1 2" key="1">
    <citation type="submission" date="2016-05" db="EMBL/GenBank/DDBJ databases">
        <title>Comparative genomics of biotechnologically important yeasts.</title>
        <authorList>
            <consortium name="DOE Joint Genome Institute"/>
            <person name="Riley R."/>
            <person name="Haridas S."/>
            <person name="Wolfe K.H."/>
            <person name="Lopes M.R."/>
            <person name="Hittinger C.T."/>
            <person name="Goker M."/>
            <person name="Salamov A."/>
            <person name="Wisecaver J."/>
            <person name="Long T.M."/>
            <person name="Aerts A.L."/>
            <person name="Barry K."/>
            <person name="Choi C."/>
            <person name="Clum A."/>
            <person name="Coughlan A.Y."/>
            <person name="Deshpande S."/>
            <person name="Douglass A.P."/>
            <person name="Hanson S.J."/>
            <person name="Klenk H.-P."/>
            <person name="LaButti K."/>
            <person name="Lapidus A."/>
            <person name="Lindquist E."/>
            <person name="Lipzen A."/>
            <person name="Meier-kolthoff J.P."/>
            <person name="Ohm R.A."/>
            <person name="Otillar R.P."/>
            <person name="Pangilinan J."/>
            <person name="Peng Y."/>
            <person name="Rokas A."/>
            <person name="Rosa C.A."/>
            <person name="Scheuner C."/>
            <person name="Sibirny A.A."/>
            <person name="Slot J.C."/>
            <person name="Stielow J.B."/>
            <person name="Sun H."/>
            <person name="Kurtzman C.P."/>
            <person name="Blackwell M."/>
            <person name="Grigoriev I.V."/>
            <person name="Jeffries T.W."/>
        </authorList>
    </citation>
    <scope>NUCLEOTIDE SEQUENCE [LARGE SCALE GENOMIC DNA]</scope>
    <source>
        <strain evidence="1 2">NRRL YB-4993</strain>
    </source>
</reference>
<keyword evidence="2" id="KW-1185">Reference proteome</keyword>
<evidence type="ECO:0000313" key="2">
    <source>
        <dbReference type="Proteomes" id="UP000092555"/>
    </source>
</evidence>